<dbReference type="EMBL" id="MEYJ01000002">
    <property type="protein sequence ID" value="OGD36192.1"/>
    <property type="molecule type" value="Genomic_DNA"/>
</dbReference>
<dbReference type="AlphaFoldDB" id="A0A1F5C012"/>
<reference evidence="1 2" key="1">
    <citation type="journal article" date="2016" name="Nat. Commun.">
        <title>Thousands of microbial genomes shed light on interconnected biogeochemical processes in an aquifer system.</title>
        <authorList>
            <person name="Anantharaman K."/>
            <person name="Brown C.T."/>
            <person name="Hug L.A."/>
            <person name="Sharon I."/>
            <person name="Castelle C.J."/>
            <person name="Probst A.J."/>
            <person name="Thomas B.C."/>
            <person name="Singh A."/>
            <person name="Wilkins M.J."/>
            <person name="Karaoz U."/>
            <person name="Brodie E.L."/>
            <person name="Williams K.H."/>
            <person name="Hubbard S.S."/>
            <person name="Banfield J.F."/>
        </authorList>
    </citation>
    <scope>NUCLEOTIDE SEQUENCE [LARGE SCALE GENOMIC DNA]</scope>
</reference>
<sequence length="678" mass="71714">MKKNLAVLFSIIILSAAIGFSVRLVFAQLGWEEPTNTPPLDNDIPLWIKNGNNLYHTTGGNVGIGSTSPEQKLTVAGTIKSTSGGFMFPDGSVLSSVPVPVAYSAGKNLSLSGNTFSVIDNPSIESLTAFRSGAGIAINTRAWGTTGTNYGLYAAGQGAGAATNIGGGFSANGATNNYAIYLPGPTADANNYAIYSLSPAQSYFAGPVGIGTTSPEASLDILGDFKVLSNRYQYNWGGAFDGYKTPRCDCDTSSLGRNCFTPFYTDTDQGASCYDQYQTYSMRKWRNKSVLYKQTEVQPALFTNLYGYVGIGTLTPKAKLSVAGNAVIGADFVGQALPSLIDGLAVQGSVGIGTTSPSAKLDVQGAIFAYSKISGSTLESRSNLFQIDANTPQNYAKEVGKTYVVEIGPAQAGTVVKLPNFKQFCDSEVGYGCEITIGMKNFDSGKPGLTAFRGPYSFSYSSATNWWRISDDDTYGKDNDKAVNDIKKWDCRFTDAETSTNADNGRADNGQGFGLQNLKNTTRQVCDFEGNCYTRKIEGDYPDSTTGCVLIVQNIAGPLKKVGYLASGIHTEQECTGNGGTVTTAGGAKICRLSDDSCPSGWTSYNSWSTTQATSCSGAGKNCWGMGCGGQSNCTTGSHAWSDANRESCGYKDEVCRAYGCSTNSQTCHASVTEVGCY</sequence>
<comment type="caution">
    <text evidence="1">The sequence shown here is derived from an EMBL/GenBank/DDBJ whole genome shotgun (WGS) entry which is preliminary data.</text>
</comment>
<protein>
    <submittedName>
        <fullName evidence="1">Uncharacterized protein</fullName>
    </submittedName>
</protein>
<gene>
    <name evidence="1" type="ORF">A2W39_02545</name>
</gene>
<dbReference type="Proteomes" id="UP000178395">
    <property type="component" value="Unassembled WGS sequence"/>
</dbReference>
<evidence type="ECO:0000313" key="2">
    <source>
        <dbReference type="Proteomes" id="UP000178395"/>
    </source>
</evidence>
<evidence type="ECO:0000313" key="1">
    <source>
        <dbReference type="EMBL" id="OGD36192.1"/>
    </source>
</evidence>
<organism evidence="1 2">
    <name type="scientific">Candidatus Azambacteria bacterium RIFCSPHIGHO2_01_46_10</name>
    <dbReference type="NCBI Taxonomy" id="1797293"/>
    <lineage>
        <taxon>Bacteria</taxon>
        <taxon>Candidatus Azamiibacteriota</taxon>
    </lineage>
</organism>
<accession>A0A1F5C012</accession>
<proteinExistence type="predicted"/>
<name>A0A1F5C012_9BACT</name>